<dbReference type="InterPro" id="IPR004883">
    <property type="entry name" value="LOB"/>
</dbReference>
<evidence type="ECO:0000313" key="4">
    <source>
        <dbReference type="EMBL" id="JAG95665.1"/>
    </source>
</evidence>
<accession>A0A0D6R171</accession>
<reference evidence="4" key="1">
    <citation type="submission" date="2015-03" db="EMBL/GenBank/DDBJ databases">
        <title>A transcriptome of Araucaria cunninghamii, an australian fine timber species.</title>
        <authorList>
            <person name="Jing Yi C.J.Y."/>
            <person name="Yin San L.Y.S."/>
            <person name="Abdul Karim S.S."/>
            <person name="Wan Azmi N.N."/>
            <person name="Hercus R.R."/>
            <person name="Croft L.L."/>
        </authorList>
    </citation>
    <scope>NUCLEOTIDE SEQUENCE</scope>
    <source>
        <strain evidence="4">MI0301</strain>
        <tissue evidence="4">Leaf</tissue>
    </source>
</reference>
<dbReference type="EMBL" id="GCKF01039878">
    <property type="protein sequence ID" value="JAG95665.1"/>
    <property type="molecule type" value="Transcribed_RNA"/>
</dbReference>
<proteinExistence type="inferred from homology"/>
<feature type="region of interest" description="Disordered" evidence="2">
    <location>
        <begin position="153"/>
        <end position="177"/>
    </location>
</feature>
<dbReference type="PANTHER" id="PTHR31304">
    <property type="entry name" value="LOB DOMAIN-CONTAINING PROTEIN 38"/>
    <property type="match status" value="1"/>
</dbReference>
<name>A0A0D6R171_ARACU</name>
<dbReference type="AlphaFoldDB" id="A0A0D6R171"/>
<organism evidence="4">
    <name type="scientific">Araucaria cunninghamii</name>
    <name type="common">Hoop pine</name>
    <name type="synonym">Moreton Bay pine</name>
    <dbReference type="NCBI Taxonomy" id="56994"/>
    <lineage>
        <taxon>Eukaryota</taxon>
        <taxon>Viridiplantae</taxon>
        <taxon>Streptophyta</taxon>
        <taxon>Embryophyta</taxon>
        <taxon>Tracheophyta</taxon>
        <taxon>Spermatophyta</taxon>
        <taxon>Pinopsida</taxon>
        <taxon>Pinidae</taxon>
        <taxon>Conifers II</taxon>
        <taxon>Araucariales</taxon>
        <taxon>Araucariaceae</taxon>
        <taxon>Araucaria</taxon>
    </lineage>
</organism>
<dbReference type="PROSITE" id="PS50891">
    <property type="entry name" value="LOB"/>
    <property type="match status" value="1"/>
</dbReference>
<dbReference type="GO" id="GO:0010468">
    <property type="term" value="P:regulation of gene expression"/>
    <property type="evidence" value="ECO:0007669"/>
    <property type="project" value="TreeGrafter"/>
</dbReference>
<feature type="region of interest" description="Disordered" evidence="2">
    <location>
        <begin position="261"/>
        <end position="286"/>
    </location>
</feature>
<evidence type="ECO:0000259" key="3">
    <source>
        <dbReference type="PROSITE" id="PS50891"/>
    </source>
</evidence>
<sequence length="336" mass="37342">MRMSCNGCRVLRKGCSDSCALRPCLQWIRSADAQANATVFLAKFYGRSGLMKLLTSGPEHLRHVIFKSLLYEACGRIVNPVHGSLGLQCSGNWHICHAAVESVLRGQPVQPLEIGGQQPHGSSDLPDIKQFQFIDSTVTEKLLKVKNGGRFKRVSNKKSRTENKPDTDATTKEEEDATIAGTAASQVCNLRWRRCYPQELQAMNNDAEPQGNLLWTESSSDSDELRSDGSRLQIVDEVCKDNENIIKAEDDAGRMEIHKEEAMESGEDRKGNDMENFHSGDDGDENDVELELRLGSPLSETEQPRHFMPSYSHWRGASGCKDHFPFSVTSLSLGLS</sequence>
<dbReference type="PANTHER" id="PTHR31304:SF73">
    <property type="entry name" value="OS01G0511000 PROTEIN"/>
    <property type="match status" value="1"/>
</dbReference>
<evidence type="ECO:0000256" key="1">
    <source>
        <dbReference type="ARBA" id="ARBA00005474"/>
    </source>
</evidence>
<protein>
    <recommendedName>
        <fullName evidence="3">LOB domain-containing protein</fullName>
    </recommendedName>
</protein>
<feature type="compositionally biased region" description="Basic and acidic residues" evidence="2">
    <location>
        <begin position="261"/>
        <end position="281"/>
    </location>
</feature>
<evidence type="ECO:0000256" key="2">
    <source>
        <dbReference type="SAM" id="MobiDB-lite"/>
    </source>
</evidence>
<dbReference type="Pfam" id="PF03195">
    <property type="entry name" value="LOB"/>
    <property type="match status" value="1"/>
</dbReference>
<comment type="similarity">
    <text evidence="1">Belongs to the LOB domain-containing protein family.</text>
</comment>
<feature type="domain" description="LOB" evidence="3">
    <location>
        <begin position="3"/>
        <end position="109"/>
    </location>
</feature>
<feature type="compositionally biased region" description="Basic and acidic residues" evidence="2">
    <location>
        <begin position="159"/>
        <end position="172"/>
    </location>
</feature>